<sequence length="398" mass="44876">MSENRLMNVKVNQRVEVTGKDVRGVVAYVGSTMFASGKWIGVVLDEPRGKNNGSIQGKTYFQCKENHGMFVRQSQLTLLDESGAPIGEIASPLSGASTATTPDEGRPRPRLSRLSLVGSRSQGDFPQKDDSAASTPARETSMLQQASEPPSKRASFIEKTHTASSKQASKRPQSLVEANIEEDQDKEKLKDYDKTKIQLDQLVEFKTKIMEYQSSLQKELQRAKQEAKEAIEARNQHAEEMKEFEDTMELLTLDKEMAEEKTEIIQTELVEAREKLEEMTLDLELLKAELSIKEGGGGGGATSYEVKQLEQHNAHLKDTVVRMRDLAAHLKHETQVLQKDLDQKNSEVRELARTKEKLSARIEEMEHQISDLQEQRDAFLYLNLILSSIQLQFTQLLT</sequence>
<dbReference type="AlphaFoldDB" id="A0A7R9HY53"/>
<dbReference type="PROSITE" id="PS00845">
    <property type="entry name" value="CAP_GLY_1"/>
    <property type="match status" value="1"/>
</dbReference>
<feature type="compositionally biased region" description="Polar residues" evidence="2">
    <location>
        <begin position="132"/>
        <end position="148"/>
    </location>
</feature>
<name>A0A7R9HY53_9NEOP</name>
<feature type="compositionally biased region" description="Polar residues" evidence="2">
    <location>
        <begin position="162"/>
        <end position="172"/>
    </location>
</feature>
<accession>A0A7R9HY53</accession>
<feature type="coiled-coil region" evidence="1">
    <location>
        <begin position="213"/>
        <end position="382"/>
    </location>
</feature>
<organism evidence="4">
    <name type="scientific">Timema bartmani</name>
    <dbReference type="NCBI Taxonomy" id="61472"/>
    <lineage>
        <taxon>Eukaryota</taxon>
        <taxon>Metazoa</taxon>
        <taxon>Ecdysozoa</taxon>
        <taxon>Arthropoda</taxon>
        <taxon>Hexapoda</taxon>
        <taxon>Insecta</taxon>
        <taxon>Pterygota</taxon>
        <taxon>Neoptera</taxon>
        <taxon>Polyneoptera</taxon>
        <taxon>Phasmatodea</taxon>
        <taxon>Timematodea</taxon>
        <taxon>Timematoidea</taxon>
        <taxon>Timematidae</taxon>
        <taxon>Timema</taxon>
    </lineage>
</organism>
<evidence type="ECO:0000313" key="4">
    <source>
        <dbReference type="EMBL" id="CAD7440386.1"/>
    </source>
</evidence>
<feature type="compositionally biased region" description="Low complexity" evidence="2">
    <location>
        <begin position="112"/>
        <end position="121"/>
    </location>
</feature>
<feature type="domain" description="CAP-Gly" evidence="3">
    <location>
        <begin position="30"/>
        <end position="72"/>
    </location>
</feature>
<dbReference type="PROSITE" id="PS50245">
    <property type="entry name" value="CAP_GLY_2"/>
    <property type="match status" value="1"/>
</dbReference>
<dbReference type="EMBL" id="OD564965">
    <property type="protein sequence ID" value="CAD7440386.1"/>
    <property type="molecule type" value="Genomic_DNA"/>
</dbReference>
<evidence type="ECO:0000256" key="1">
    <source>
        <dbReference type="SAM" id="Coils"/>
    </source>
</evidence>
<gene>
    <name evidence="4" type="ORF">TBIB3V08_LOCUS2902</name>
</gene>
<reference evidence="4" key="1">
    <citation type="submission" date="2020-11" db="EMBL/GenBank/DDBJ databases">
        <authorList>
            <person name="Tran Van P."/>
        </authorList>
    </citation>
    <scope>NUCLEOTIDE SEQUENCE</scope>
</reference>
<feature type="region of interest" description="Disordered" evidence="2">
    <location>
        <begin position="89"/>
        <end position="187"/>
    </location>
</feature>
<dbReference type="InterPro" id="IPR036859">
    <property type="entry name" value="CAP-Gly_dom_sf"/>
</dbReference>
<dbReference type="SMART" id="SM01052">
    <property type="entry name" value="CAP_GLY"/>
    <property type="match status" value="1"/>
</dbReference>
<dbReference type="Pfam" id="PF01302">
    <property type="entry name" value="CAP_GLY"/>
    <property type="match status" value="1"/>
</dbReference>
<proteinExistence type="predicted"/>
<dbReference type="InterPro" id="IPR000938">
    <property type="entry name" value="CAP-Gly_domain"/>
</dbReference>
<keyword evidence="1" id="KW-0175">Coiled coil</keyword>
<evidence type="ECO:0000259" key="3">
    <source>
        <dbReference type="PROSITE" id="PS50245"/>
    </source>
</evidence>
<dbReference type="PANTHER" id="PTHR18916">
    <property type="entry name" value="DYNACTIN 1-RELATED MICROTUBULE-BINDING"/>
    <property type="match status" value="1"/>
</dbReference>
<dbReference type="Gene3D" id="2.30.30.190">
    <property type="entry name" value="CAP Gly-rich-like domain"/>
    <property type="match status" value="1"/>
</dbReference>
<evidence type="ECO:0000256" key="2">
    <source>
        <dbReference type="SAM" id="MobiDB-lite"/>
    </source>
</evidence>
<dbReference type="SUPFAM" id="SSF74924">
    <property type="entry name" value="Cap-Gly domain"/>
    <property type="match status" value="1"/>
</dbReference>
<protein>
    <recommendedName>
        <fullName evidence="3">CAP-Gly domain-containing protein</fullName>
    </recommendedName>
</protein>